<dbReference type="NCBIfam" id="TIGR00737">
    <property type="entry name" value="nifR3_yhdG"/>
    <property type="match status" value="1"/>
</dbReference>
<keyword evidence="4 12" id="KW-0285">Flavoprotein</keyword>
<evidence type="ECO:0000313" key="17">
    <source>
        <dbReference type="Proteomes" id="UP000032900"/>
    </source>
</evidence>
<dbReference type="EMBL" id="BAZW01000008">
    <property type="protein sequence ID" value="GAO29334.1"/>
    <property type="molecule type" value="Genomic_DNA"/>
</dbReference>
<keyword evidence="9 12" id="KW-0560">Oxidoreductase</keyword>
<dbReference type="InterPro" id="IPR024036">
    <property type="entry name" value="tRNA-dHydroUridine_Synthase_C"/>
</dbReference>
<evidence type="ECO:0000256" key="10">
    <source>
        <dbReference type="ARBA" id="ARBA00048205"/>
    </source>
</evidence>
<comment type="catalytic activity">
    <reaction evidence="11">
        <text>a 5,6-dihydrouridine in tRNA + NAD(+) = a uridine in tRNA + NADH + H(+)</text>
        <dbReference type="Rhea" id="RHEA:54452"/>
        <dbReference type="Rhea" id="RHEA-COMP:13339"/>
        <dbReference type="Rhea" id="RHEA-COMP:13887"/>
        <dbReference type="ChEBI" id="CHEBI:15378"/>
        <dbReference type="ChEBI" id="CHEBI:57540"/>
        <dbReference type="ChEBI" id="CHEBI:57945"/>
        <dbReference type="ChEBI" id="CHEBI:65315"/>
        <dbReference type="ChEBI" id="CHEBI:74443"/>
    </reaction>
</comment>
<dbReference type="InterPro" id="IPR035587">
    <property type="entry name" value="DUS-like_FMN-bd"/>
</dbReference>
<comment type="similarity">
    <text evidence="12">Belongs to the dus family.</text>
</comment>
<accession>A0A0E9LVP8</accession>
<reference evidence="16 17" key="1">
    <citation type="journal article" date="2015" name="Microbes Environ.">
        <title>Distribution and evolution of nitrogen fixation genes in the phylum bacteroidetes.</title>
        <authorList>
            <person name="Inoue J."/>
            <person name="Oshima K."/>
            <person name="Suda W."/>
            <person name="Sakamoto M."/>
            <person name="Iino T."/>
            <person name="Noda S."/>
            <person name="Hongoh Y."/>
            <person name="Hattori M."/>
            <person name="Ohkuma M."/>
        </authorList>
    </citation>
    <scope>NUCLEOTIDE SEQUENCE [LARGE SCALE GENOMIC DNA]</scope>
    <source>
        <strain evidence="16">JCM 15548</strain>
    </source>
</reference>
<comment type="cofactor">
    <cofactor evidence="1 12 14">
        <name>FMN</name>
        <dbReference type="ChEBI" id="CHEBI:58210"/>
    </cofactor>
</comment>
<evidence type="ECO:0000256" key="12">
    <source>
        <dbReference type="PIRNR" id="PIRNR006621"/>
    </source>
</evidence>
<dbReference type="GO" id="GO:0050660">
    <property type="term" value="F:flavin adenine dinucleotide binding"/>
    <property type="evidence" value="ECO:0007669"/>
    <property type="project" value="InterPro"/>
</dbReference>
<dbReference type="GO" id="GO:0017150">
    <property type="term" value="F:tRNA dihydrouridine synthase activity"/>
    <property type="evidence" value="ECO:0007669"/>
    <property type="project" value="InterPro"/>
</dbReference>
<protein>
    <recommendedName>
        <fullName evidence="12">tRNA-dihydrouridine synthase</fullName>
        <ecNumber evidence="12">1.3.1.-</ecNumber>
    </recommendedName>
</protein>
<dbReference type="RefSeq" id="WP_227625532.1">
    <property type="nucleotide sequence ID" value="NZ_BAZW01000008.1"/>
</dbReference>
<dbReference type="STRING" id="1236989.JCM15548_11509"/>
<gene>
    <name evidence="16" type="ORF">JCM15548_11509</name>
</gene>
<organism evidence="16 17">
    <name type="scientific">Geofilum rubicundum JCM 15548</name>
    <dbReference type="NCBI Taxonomy" id="1236989"/>
    <lineage>
        <taxon>Bacteria</taxon>
        <taxon>Pseudomonadati</taxon>
        <taxon>Bacteroidota</taxon>
        <taxon>Bacteroidia</taxon>
        <taxon>Marinilabiliales</taxon>
        <taxon>Marinilabiliaceae</taxon>
        <taxon>Geofilum</taxon>
    </lineage>
</organism>
<keyword evidence="7" id="KW-0521">NADP</keyword>
<keyword evidence="3" id="KW-0820">tRNA-binding</keyword>
<evidence type="ECO:0000313" key="16">
    <source>
        <dbReference type="EMBL" id="GAO29334.1"/>
    </source>
</evidence>
<evidence type="ECO:0000256" key="8">
    <source>
        <dbReference type="ARBA" id="ARBA00022884"/>
    </source>
</evidence>
<evidence type="ECO:0000256" key="14">
    <source>
        <dbReference type="PIRSR" id="PIRSR006621-2"/>
    </source>
</evidence>
<dbReference type="PIRSF" id="PIRSF006621">
    <property type="entry name" value="Dus"/>
    <property type="match status" value="1"/>
</dbReference>
<keyword evidence="5 12" id="KW-0288">FMN</keyword>
<evidence type="ECO:0000259" key="15">
    <source>
        <dbReference type="Pfam" id="PF01207"/>
    </source>
</evidence>
<evidence type="ECO:0000256" key="1">
    <source>
        <dbReference type="ARBA" id="ARBA00001917"/>
    </source>
</evidence>
<evidence type="ECO:0000256" key="11">
    <source>
        <dbReference type="ARBA" id="ARBA00048802"/>
    </source>
</evidence>
<dbReference type="SUPFAM" id="SSF51395">
    <property type="entry name" value="FMN-linked oxidoreductases"/>
    <property type="match status" value="1"/>
</dbReference>
<evidence type="ECO:0000256" key="9">
    <source>
        <dbReference type="ARBA" id="ARBA00023002"/>
    </source>
</evidence>
<dbReference type="Gene3D" id="3.20.20.70">
    <property type="entry name" value="Aldolase class I"/>
    <property type="match status" value="1"/>
</dbReference>
<dbReference type="InterPro" id="IPR013785">
    <property type="entry name" value="Aldolase_TIM"/>
</dbReference>
<dbReference type="GO" id="GO:0000049">
    <property type="term" value="F:tRNA binding"/>
    <property type="evidence" value="ECO:0007669"/>
    <property type="project" value="UniProtKB-KW"/>
</dbReference>
<dbReference type="EC" id="1.3.1.-" evidence="12"/>
<evidence type="ECO:0000256" key="13">
    <source>
        <dbReference type="PIRSR" id="PIRSR006621-1"/>
    </source>
</evidence>
<dbReference type="Pfam" id="PF01207">
    <property type="entry name" value="Dus"/>
    <property type="match status" value="1"/>
</dbReference>
<feature type="binding site" evidence="14">
    <location>
        <position position="72"/>
    </location>
    <ligand>
        <name>FMN</name>
        <dbReference type="ChEBI" id="CHEBI:58210"/>
    </ligand>
</feature>
<dbReference type="InterPro" id="IPR004652">
    <property type="entry name" value="DusB-like"/>
</dbReference>
<keyword evidence="8" id="KW-0694">RNA-binding</keyword>
<feature type="binding site" evidence="14">
    <location>
        <begin position="228"/>
        <end position="229"/>
    </location>
    <ligand>
        <name>FMN</name>
        <dbReference type="ChEBI" id="CHEBI:58210"/>
    </ligand>
</feature>
<comment type="caution">
    <text evidence="16">The sequence shown here is derived from an EMBL/GenBank/DDBJ whole genome shotgun (WGS) entry which is preliminary data.</text>
</comment>
<name>A0A0E9LVP8_9BACT</name>
<evidence type="ECO:0000256" key="6">
    <source>
        <dbReference type="ARBA" id="ARBA00022694"/>
    </source>
</evidence>
<dbReference type="PANTHER" id="PTHR45846:SF1">
    <property type="entry name" value="TRNA-DIHYDROURIDINE(47) SYNTHASE [NAD(P)(+)]-LIKE"/>
    <property type="match status" value="1"/>
</dbReference>
<keyword evidence="17" id="KW-1185">Reference proteome</keyword>
<evidence type="ECO:0000256" key="7">
    <source>
        <dbReference type="ARBA" id="ARBA00022857"/>
    </source>
</evidence>
<dbReference type="AlphaFoldDB" id="A0A0E9LVP8"/>
<sequence>MVKIGSIELRHEPLLLAPMEDVSDLVFRSMCKEFGADLLYTEFVSSDALVREIEKTQKKLTLSDTERPVGIQLYGKEVEALVEAARIAEAVNPDLIDLNFGCPVKKIAMKGAGSGMLRDLPLMLKITSEVVKAVKLPVTVKTRLGWDEDSKVIVELAEQLQDVGVAALTIHGRTRAQMYTGEADWELIGAVKNNPRMHIPIIGNGDVNSPEKARAYFDRYGVDAIMVGRGSIGRPWIFREIRHFLDTGAYLPPIEIDEHVDLIARHLRNTVEWIGERKGILHTRRHIAVTFKGLPNFREIKIKLLQSNSLEEIEQLLAQVKQKYAGFTYSATPHNSDEQ</sequence>
<evidence type="ECO:0000256" key="3">
    <source>
        <dbReference type="ARBA" id="ARBA00022555"/>
    </source>
</evidence>
<keyword evidence="14" id="KW-0547">Nucleotide-binding</keyword>
<evidence type="ECO:0000256" key="5">
    <source>
        <dbReference type="ARBA" id="ARBA00022643"/>
    </source>
</evidence>
<dbReference type="InterPro" id="IPR001269">
    <property type="entry name" value="DUS_fam"/>
</dbReference>
<comment type="catalytic activity">
    <reaction evidence="10">
        <text>a 5,6-dihydrouridine in tRNA + NADP(+) = a uridine in tRNA + NADPH + H(+)</text>
        <dbReference type="Rhea" id="RHEA:23624"/>
        <dbReference type="Rhea" id="RHEA-COMP:13339"/>
        <dbReference type="Rhea" id="RHEA-COMP:13887"/>
        <dbReference type="ChEBI" id="CHEBI:15378"/>
        <dbReference type="ChEBI" id="CHEBI:57783"/>
        <dbReference type="ChEBI" id="CHEBI:58349"/>
        <dbReference type="ChEBI" id="CHEBI:65315"/>
        <dbReference type="ChEBI" id="CHEBI:74443"/>
    </reaction>
</comment>
<feature type="binding site" evidence="14">
    <location>
        <position position="171"/>
    </location>
    <ligand>
        <name>FMN</name>
        <dbReference type="ChEBI" id="CHEBI:58210"/>
    </ligand>
</feature>
<dbReference type="Proteomes" id="UP000032900">
    <property type="component" value="Unassembled WGS sequence"/>
</dbReference>
<evidence type="ECO:0000256" key="4">
    <source>
        <dbReference type="ARBA" id="ARBA00022630"/>
    </source>
</evidence>
<comment type="function">
    <text evidence="2 12">Catalyzes the synthesis of 5,6-dihydrouridine (D), a modified base found in the D-loop of most tRNAs, via the reduction of the C5-C6 double bond in target uridines.</text>
</comment>
<evidence type="ECO:0000256" key="2">
    <source>
        <dbReference type="ARBA" id="ARBA00002790"/>
    </source>
</evidence>
<dbReference type="Gene3D" id="1.10.1200.80">
    <property type="entry name" value="Putative flavin oxidoreducatase, domain 2"/>
    <property type="match status" value="1"/>
</dbReference>
<dbReference type="CDD" id="cd02801">
    <property type="entry name" value="DUS_like_FMN"/>
    <property type="match status" value="1"/>
</dbReference>
<dbReference type="PROSITE" id="PS01136">
    <property type="entry name" value="UPF0034"/>
    <property type="match status" value="1"/>
</dbReference>
<feature type="domain" description="DUS-like FMN-binding" evidence="15">
    <location>
        <begin position="15"/>
        <end position="320"/>
    </location>
</feature>
<keyword evidence="6 12" id="KW-0819">tRNA processing</keyword>
<feature type="binding site" evidence="14">
    <location>
        <position position="141"/>
    </location>
    <ligand>
        <name>FMN</name>
        <dbReference type="ChEBI" id="CHEBI:58210"/>
    </ligand>
</feature>
<proteinExistence type="inferred from homology"/>
<dbReference type="PANTHER" id="PTHR45846">
    <property type="entry name" value="TRNA-DIHYDROURIDINE(47) SYNTHASE [NAD(P)(+)]-LIKE"/>
    <property type="match status" value="1"/>
</dbReference>
<dbReference type="InterPro" id="IPR018517">
    <property type="entry name" value="tRNA_hU_synthase_CS"/>
</dbReference>
<feature type="active site" description="Proton donor" evidence="13">
    <location>
        <position position="102"/>
    </location>
</feature>